<reference evidence="3 4" key="1">
    <citation type="submission" date="2013-08" db="EMBL/GenBank/DDBJ databases">
        <authorList>
            <person name="Weinstock G."/>
            <person name="Sodergren E."/>
            <person name="Wylie T."/>
            <person name="Fulton L."/>
            <person name="Fulton R."/>
            <person name="Fronick C."/>
            <person name="O'Laughlin M."/>
            <person name="Godfrey J."/>
            <person name="Miner T."/>
            <person name="Herter B."/>
            <person name="Appelbaum E."/>
            <person name="Cordes M."/>
            <person name="Lek S."/>
            <person name="Wollam A."/>
            <person name="Pepin K.H."/>
            <person name="Palsikar V.B."/>
            <person name="Mitreva M."/>
            <person name="Wilson R.K."/>
        </authorList>
    </citation>
    <scope>NUCLEOTIDE SEQUENCE [LARGE SCALE GENOMIC DNA]</scope>
    <source>
        <strain evidence="3 4">ATCC 700332</strain>
    </source>
</reference>
<dbReference type="InterPro" id="IPR009197">
    <property type="entry name" value="MlrC"/>
</dbReference>
<dbReference type="InterPro" id="IPR015995">
    <property type="entry name" value="MlrC_N"/>
</dbReference>
<dbReference type="RefSeq" id="WP_021687690.1">
    <property type="nucleotide sequence ID" value="NZ_KI260569.1"/>
</dbReference>
<name>A0ABN0NXP8_TRELE</name>
<sequence length="493" mass="54012">MKKRVLVGGMHHESDTFNPITTGVDDIWVLRAKELLESKGQSSVCGAIATLKSAGYEVFPALIARAVPNGEWDKDYYLKLKGEFLQAIKDALPLDALCLSLHGSMRVRGIGEAEGDLLEDIRKICPDIPILSSLDMHATISDRMLKYVDGYVGYKCAPHTDTYETGVHAANMTIQTLEKGAKPVLEAVKIPFLIAGEQSETSVQPMKKLIAVLREVEKERGIMAASYLLGFPWADTADNGVTAMVVADGDRELARKKAQELAQLFWDTRSEFCFYNETRECADALEQTKVAVKEGTCPVVLSDSGDNPTAGSSQDVTNFLKMIIADPVLSSLEPPLCYQAFYDPKLVEAAFKAGEGNTVSGTLGAAFDKIKSSPIPVNAKVKKLCKAWAGAQNSDMALLDVQGVDVVVTSKHVGCYDPEMMRALGVEPEKLKVIVVKLGYLEPEIRAIAKRSMLVLTDGSTNEIFTRLEYKELPRPMYPFDKDMCWSPGKASR</sequence>
<protein>
    <submittedName>
        <fullName evidence="3">MlrC</fullName>
    </submittedName>
</protein>
<evidence type="ECO:0000313" key="3">
    <source>
        <dbReference type="EMBL" id="ERJ92328.1"/>
    </source>
</evidence>
<proteinExistence type="predicted"/>
<dbReference type="PIRSF" id="PIRSF012702">
    <property type="entry name" value="UCP012702"/>
    <property type="match status" value="1"/>
</dbReference>
<dbReference type="Pfam" id="PF07171">
    <property type="entry name" value="MlrC_C"/>
    <property type="match status" value="1"/>
</dbReference>
<evidence type="ECO:0000259" key="1">
    <source>
        <dbReference type="Pfam" id="PF07171"/>
    </source>
</evidence>
<feature type="domain" description="Microcystin LR degradation protein MlrC C-terminal" evidence="1">
    <location>
        <begin position="301"/>
        <end position="471"/>
    </location>
</feature>
<feature type="domain" description="Microcystin LR degradation protein MlrC N-terminal" evidence="2">
    <location>
        <begin position="4"/>
        <end position="287"/>
    </location>
</feature>
<comment type="caution">
    <text evidence="3">The sequence shown here is derived from an EMBL/GenBank/DDBJ whole genome shotgun (WGS) entry which is preliminary data.</text>
</comment>
<dbReference type="Pfam" id="PF07364">
    <property type="entry name" value="DUF1485"/>
    <property type="match status" value="1"/>
</dbReference>
<dbReference type="InterPro" id="IPR010799">
    <property type="entry name" value="MlrC_C"/>
</dbReference>
<dbReference type="Proteomes" id="UP000016649">
    <property type="component" value="Unassembled WGS sequence"/>
</dbReference>
<accession>A0ABN0NXP8</accession>
<keyword evidence="4" id="KW-1185">Reference proteome</keyword>
<evidence type="ECO:0000259" key="2">
    <source>
        <dbReference type="Pfam" id="PF07364"/>
    </source>
</evidence>
<dbReference type="EMBL" id="AWVH01000037">
    <property type="protein sequence ID" value="ERJ92328.1"/>
    <property type="molecule type" value="Genomic_DNA"/>
</dbReference>
<gene>
    <name evidence="3" type="ORF">HMPREF9193_01488</name>
</gene>
<evidence type="ECO:0000313" key="4">
    <source>
        <dbReference type="Proteomes" id="UP000016649"/>
    </source>
</evidence>
<organism evidence="3 4">
    <name type="scientific">Treponema lecithinolyticum ATCC 700332</name>
    <dbReference type="NCBI Taxonomy" id="1321815"/>
    <lineage>
        <taxon>Bacteria</taxon>
        <taxon>Pseudomonadati</taxon>
        <taxon>Spirochaetota</taxon>
        <taxon>Spirochaetia</taxon>
        <taxon>Spirochaetales</taxon>
        <taxon>Treponemataceae</taxon>
        <taxon>Treponema</taxon>
    </lineage>
</organism>